<dbReference type="EMBL" id="LR798232">
    <property type="protein sequence ID" value="CAB5212498.1"/>
    <property type="molecule type" value="Genomic_DNA"/>
</dbReference>
<organism evidence="3">
    <name type="scientific">uncultured Caudovirales phage</name>
    <dbReference type="NCBI Taxonomy" id="2100421"/>
    <lineage>
        <taxon>Viruses</taxon>
        <taxon>Duplodnaviria</taxon>
        <taxon>Heunggongvirae</taxon>
        <taxon>Uroviricota</taxon>
        <taxon>Caudoviricetes</taxon>
        <taxon>Peduoviridae</taxon>
        <taxon>Maltschvirus</taxon>
        <taxon>Maltschvirus maltsch</taxon>
    </lineage>
</organism>
<evidence type="ECO:0000256" key="2">
    <source>
        <dbReference type="SAM" id="Phobius"/>
    </source>
</evidence>
<keyword evidence="1" id="KW-0175">Coiled coil</keyword>
<name>A0A6J7WF84_9CAUD</name>
<keyword evidence="2" id="KW-0812">Transmembrane</keyword>
<evidence type="ECO:0000256" key="1">
    <source>
        <dbReference type="SAM" id="Coils"/>
    </source>
</evidence>
<keyword evidence="2" id="KW-0472">Membrane</keyword>
<evidence type="ECO:0000313" key="3">
    <source>
        <dbReference type="EMBL" id="CAB5212498.1"/>
    </source>
</evidence>
<feature type="transmembrane region" description="Helical" evidence="2">
    <location>
        <begin position="52"/>
        <end position="73"/>
    </location>
</feature>
<protein>
    <submittedName>
        <fullName evidence="3">Uncharacterized protein</fullName>
    </submittedName>
</protein>
<accession>A0A6J7WF84</accession>
<feature type="coiled-coil region" evidence="1">
    <location>
        <begin position="17"/>
        <end position="47"/>
    </location>
</feature>
<gene>
    <name evidence="3" type="ORF">UFOVP192_24</name>
</gene>
<reference evidence="3" key="1">
    <citation type="submission" date="2020-05" db="EMBL/GenBank/DDBJ databases">
        <authorList>
            <person name="Chiriac C."/>
            <person name="Salcher M."/>
            <person name="Ghai R."/>
            <person name="Kavagutti S V."/>
        </authorList>
    </citation>
    <scope>NUCLEOTIDE SEQUENCE</scope>
</reference>
<keyword evidence="2" id="KW-1133">Transmembrane helix</keyword>
<sequence length="76" mass="8565">MSFDFDPVKYGVLWQKVEGYEAKFNEISKKQDKMESQLEELVALANKSRGGFWMGMAIVSGISGLISFFAGLWHGK</sequence>
<proteinExistence type="predicted"/>